<sequence length="73" mass="7543">MEAELAPGRTPISMGWLLGRVATTKAERGVGMLSTTATPNSSRVARIRGSAISARLAPAGARCAMSQSFGPRV</sequence>
<proteinExistence type="predicted"/>
<name>A0ABT8D5V0_9RHOB</name>
<dbReference type="Proteomes" id="UP001243846">
    <property type="component" value="Unassembled WGS sequence"/>
</dbReference>
<organism evidence="1 2">
    <name type="scientific">Paracoccus cavernae</name>
    <dbReference type="NCBI Taxonomy" id="1571207"/>
    <lineage>
        <taxon>Bacteria</taxon>
        <taxon>Pseudomonadati</taxon>
        <taxon>Pseudomonadota</taxon>
        <taxon>Alphaproteobacteria</taxon>
        <taxon>Rhodobacterales</taxon>
        <taxon>Paracoccaceae</taxon>
        <taxon>Paracoccus</taxon>
    </lineage>
</organism>
<reference evidence="2" key="1">
    <citation type="journal article" date="2019" name="Int. J. Syst. Evol. Microbiol.">
        <title>The Global Catalogue of Microorganisms (GCM) 10K type strain sequencing project: providing services to taxonomists for standard genome sequencing and annotation.</title>
        <authorList>
            <consortium name="The Broad Institute Genomics Platform"/>
            <consortium name="The Broad Institute Genome Sequencing Center for Infectious Disease"/>
            <person name="Wu L."/>
            <person name="Ma J."/>
        </authorList>
    </citation>
    <scope>NUCLEOTIDE SEQUENCE [LARGE SCALE GENOMIC DNA]</scope>
    <source>
        <strain evidence="2">CECT 8482</strain>
    </source>
</reference>
<evidence type="ECO:0000313" key="2">
    <source>
        <dbReference type="Proteomes" id="UP001243846"/>
    </source>
</evidence>
<evidence type="ECO:0000313" key="1">
    <source>
        <dbReference type="EMBL" id="MDN3711207.1"/>
    </source>
</evidence>
<protein>
    <submittedName>
        <fullName evidence="1">Uncharacterized protein</fullName>
    </submittedName>
</protein>
<comment type="caution">
    <text evidence="1">The sequence shown here is derived from an EMBL/GenBank/DDBJ whole genome shotgun (WGS) entry which is preliminary data.</text>
</comment>
<accession>A0ABT8D5V0</accession>
<keyword evidence="2" id="KW-1185">Reference proteome</keyword>
<gene>
    <name evidence="1" type="ORF">QWZ10_04065</name>
</gene>
<dbReference type="EMBL" id="JAUFRC010000001">
    <property type="protein sequence ID" value="MDN3711207.1"/>
    <property type="molecule type" value="Genomic_DNA"/>
</dbReference>